<keyword evidence="4" id="KW-0732">Signal</keyword>
<dbReference type="InterPro" id="IPR011042">
    <property type="entry name" value="6-blade_b-propeller_TolB-like"/>
</dbReference>
<dbReference type="OrthoDB" id="9801421at2"/>
<dbReference type="Gene3D" id="3.40.50.1820">
    <property type="entry name" value="alpha/beta hydrolase"/>
    <property type="match status" value="1"/>
</dbReference>
<keyword evidence="1" id="KW-0645">Protease</keyword>
<dbReference type="AlphaFoldDB" id="A0A545TAQ8"/>
<dbReference type="PANTHER" id="PTHR42776:SF27">
    <property type="entry name" value="DIPEPTIDYL PEPTIDASE FAMILY MEMBER 6"/>
    <property type="match status" value="1"/>
</dbReference>
<comment type="caution">
    <text evidence="7">The sequence shown here is derived from an EMBL/GenBank/DDBJ whole genome shotgun (WGS) entry which is preliminary data.</text>
</comment>
<keyword evidence="3" id="KW-0720">Serine protease</keyword>
<dbReference type="RefSeq" id="WP_142905497.1">
    <property type="nucleotide sequence ID" value="NZ_ML660096.1"/>
</dbReference>
<evidence type="ECO:0000259" key="5">
    <source>
        <dbReference type="Pfam" id="PF00326"/>
    </source>
</evidence>
<dbReference type="Proteomes" id="UP000319732">
    <property type="component" value="Unassembled WGS sequence"/>
</dbReference>
<dbReference type="EMBL" id="VHSG01000017">
    <property type="protein sequence ID" value="TQV74274.1"/>
    <property type="molecule type" value="Genomic_DNA"/>
</dbReference>
<sequence>MRKAMVSASLLFAACLSQATEQHSMNNGNLILEDIPPIPEQIVTDLNRFQNVRAAGFRGWSQGDDGLYVTTRFGDVSQIHRIDSAGGARRQLTFFQEPVGAVETQPDGGLLAFTMDAGGNEYAQIFLLDTGSGDYEMITDGKSRNGALQWSGDGSMLAYQSTRRNGRSNDIWIATIKRDNSNKYAHKHAIAVESQDGSWWGPSAFDAKGERLLVQQYISATNSLVHIRDLRGNTLTSIAGAADTGSRNYGVDFNAQGNGVFLLTDRYSDFTQLVFADLKSGKETVITKDINWDVTGVTLSKDKSRAAMVVNEGGISRLYLLNTKTFKYRPVSNIPTGVIGRVAFNTKGNQLALSINTAKTPTDTFVLQLGRRATAAGQLQRWTYSEVGGLNTDEFIEPTLIHYPTFDKVGTEARKIPAFLYKPQGDGPFPVVVVIHGGPEAQYRPRFSSTFQLWMQKLGVAVIAPNVRGSSGYGKEFVALDNGFKREDSVKDIGALLDWIDTRKDLDSGRVAVYGGSYGGYMVLASAVHYSDRLKAGVNIVGISNFVTFLTNTKDYRRDLRRVEYGDEREPKMREFLERISPNNNVDKIKIPLLVVQGQNDPRVPVTEAEQIVASLRNSAIETWYMNALNEGHGYGKKENRDVYQQVAVMFLQTFLLD</sequence>
<keyword evidence="2" id="KW-0378">Hydrolase</keyword>
<proteinExistence type="predicted"/>
<feature type="domain" description="Peptidase S9 prolyl oligopeptidase catalytic" evidence="5">
    <location>
        <begin position="446"/>
        <end position="652"/>
    </location>
</feature>
<protein>
    <submittedName>
        <fullName evidence="7">S9 family peptidase</fullName>
    </submittedName>
</protein>
<dbReference type="InterPro" id="IPR002470">
    <property type="entry name" value="Peptidase_S9A"/>
</dbReference>
<dbReference type="GO" id="GO:0004252">
    <property type="term" value="F:serine-type endopeptidase activity"/>
    <property type="evidence" value="ECO:0007669"/>
    <property type="project" value="InterPro"/>
</dbReference>
<name>A0A545TAQ8_9GAMM</name>
<dbReference type="SUPFAM" id="SSF53474">
    <property type="entry name" value="alpha/beta-Hydrolases"/>
    <property type="match status" value="1"/>
</dbReference>
<dbReference type="InterPro" id="IPR029058">
    <property type="entry name" value="AB_hydrolase_fold"/>
</dbReference>
<evidence type="ECO:0000313" key="7">
    <source>
        <dbReference type="EMBL" id="TQV74274.1"/>
    </source>
</evidence>
<dbReference type="Pfam" id="PF00326">
    <property type="entry name" value="Peptidase_S9"/>
    <property type="match status" value="1"/>
</dbReference>
<keyword evidence="8" id="KW-1185">Reference proteome</keyword>
<dbReference type="PRINTS" id="PR00862">
    <property type="entry name" value="PROLIGOPTASE"/>
</dbReference>
<evidence type="ECO:0000313" key="8">
    <source>
        <dbReference type="Proteomes" id="UP000319732"/>
    </source>
</evidence>
<feature type="signal peptide" evidence="4">
    <location>
        <begin position="1"/>
        <end position="19"/>
    </location>
</feature>
<evidence type="ECO:0000259" key="6">
    <source>
        <dbReference type="Pfam" id="PF02897"/>
    </source>
</evidence>
<accession>A0A545TAQ8</accession>
<evidence type="ECO:0000256" key="2">
    <source>
        <dbReference type="ARBA" id="ARBA00022801"/>
    </source>
</evidence>
<organism evidence="7 8">
    <name type="scientific">Exilibacterium tricleocarpae</name>
    <dbReference type="NCBI Taxonomy" id="2591008"/>
    <lineage>
        <taxon>Bacteria</taxon>
        <taxon>Pseudomonadati</taxon>
        <taxon>Pseudomonadota</taxon>
        <taxon>Gammaproteobacteria</taxon>
        <taxon>Cellvibrionales</taxon>
        <taxon>Cellvibrionaceae</taxon>
        <taxon>Exilibacterium</taxon>
    </lineage>
</organism>
<dbReference type="Gene3D" id="2.120.10.30">
    <property type="entry name" value="TolB, C-terminal domain"/>
    <property type="match status" value="1"/>
</dbReference>
<reference evidence="7 8" key="1">
    <citation type="submission" date="2019-06" db="EMBL/GenBank/DDBJ databases">
        <title>Whole genome sequence for Cellvibrionaceae sp. R142.</title>
        <authorList>
            <person name="Wang G."/>
        </authorList>
    </citation>
    <scope>NUCLEOTIDE SEQUENCE [LARGE SCALE GENOMIC DNA]</scope>
    <source>
        <strain evidence="7 8">R142</strain>
    </source>
</reference>
<evidence type="ECO:0000256" key="1">
    <source>
        <dbReference type="ARBA" id="ARBA00022670"/>
    </source>
</evidence>
<evidence type="ECO:0000256" key="3">
    <source>
        <dbReference type="ARBA" id="ARBA00022825"/>
    </source>
</evidence>
<dbReference type="InterPro" id="IPR023302">
    <property type="entry name" value="Pept_S9A_N"/>
</dbReference>
<gene>
    <name evidence="7" type="ORF">FKG94_16865</name>
</gene>
<dbReference type="PROSITE" id="PS51257">
    <property type="entry name" value="PROKAR_LIPOPROTEIN"/>
    <property type="match status" value="1"/>
</dbReference>
<dbReference type="PANTHER" id="PTHR42776">
    <property type="entry name" value="SERINE PEPTIDASE S9 FAMILY MEMBER"/>
    <property type="match status" value="1"/>
</dbReference>
<dbReference type="GO" id="GO:0006508">
    <property type="term" value="P:proteolysis"/>
    <property type="evidence" value="ECO:0007669"/>
    <property type="project" value="UniProtKB-KW"/>
</dbReference>
<feature type="chain" id="PRO_5021985195" evidence="4">
    <location>
        <begin position="20"/>
        <end position="658"/>
    </location>
</feature>
<evidence type="ECO:0000256" key="4">
    <source>
        <dbReference type="SAM" id="SignalP"/>
    </source>
</evidence>
<dbReference type="SUPFAM" id="SSF82171">
    <property type="entry name" value="DPP6 N-terminal domain-like"/>
    <property type="match status" value="1"/>
</dbReference>
<dbReference type="Pfam" id="PF02897">
    <property type="entry name" value="Peptidase_S9_N"/>
    <property type="match status" value="1"/>
</dbReference>
<feature type="domain" description="Peptidase S9A N-terminal" evidence="6">
    <location>
        <begin position="99"/>
        <end position="365"/>
    </location>
</feature>
<dbReference type="InterPro" id="IPR001375">
    <property type="entry name" value="Peptidase_S9_cat"/>
</dbReference>